<dbReference type="InterPro" id="IPR014729">
    <property type="entry name" value="Rossmann-like_a/b/a_fold"/>
</dbReference>
<keyword evidence="4 6" id="KW-0067">ATP-binding</keyword>
<feature type="binding site" evidence="6">
    <location>
        <begin position="39"/>
        <end position="44"/>
    </location>
    <ligand>
        <name>ATP</name>
        <dbReference type="ChEBI" id="CHEBI:30616"/>
    </ligand>
</feature>
<evidence type="ECO:0000256" key="4">
    <source>
        <dbReference type="ARBA" id="ARBA00022840"/>
    </source>
</evidence>
<dbReference type="SUPFAM" id="SSF52402">
    <property type="entry name" value="Adenine nucleotide alpha hydrolases-like"/>
    <property type="match status" value="1"/>
</dbReference>
<dbReference type="InterPro" id="IPR011063">
    <property type="entry name" value="TilS/TtcA_N"/>
</dbReference>
<dbReference type="GO" id="GO:0032267">
    <property type="term" value="F:tRNA(Ile)-lysidine synthase activity"/>
    <property type="evidence" value="ECO:0007669"/>
    <property type="project" value="UniProtKB-EC"/>
</dbReference>
<proteinExistence type="inferred from homology"/>
<keyword evidence="3 6" id="KW-0547">Nucleotide-binding</keyword>
<name>A0A3M9XT67_9HYPH</name>
<dbReference type="GO" id="GO:0005737">
    <property type="term" value="C:cytoplasm"/>
    <property type="evidence" value="ECO:0007669"/>
    <property type="project" value="UniProtKB-SubCell"/>
</dbReference>
<dbReference type="InterPro" id="IPR012094">
    <property type="entry name" value="tRNA_Ile_lys_synt"/>
</dbReference>
<dbReference type="InterPro" id="IPR012795">
    <property type="entry name" value="tRNA_Ile_lys_synt_N"/>
</dbReference>
<evidence type="ECO:0000259" key="7">
    <source>
        <dbReference type="Pfam" id="PF01171"/>
    </source>
</evidence>
<keyword evidence="1 6" id="KW-0436">Ligase</keyword>
<accession>A0A3M9XT67</accession>
<dbReference type="EC" id="6.3.4.19" evidence="6"/>
<reference evidence="8 9" key="1">
    <citation type="submission" date="2018-08" db="EMBL/GenBank/DDBJ databases">
        <title>Genome sequence of Methylocystis hirsuta CSC1, a methanotroph able to accumulate PHAs.</title>
        <authorList>
            <person name="Bordel S."/>
            <person name="Rodriguez E."/>
            <person name="Gancedo J."/>
            <person name="Munoz R."/>
        </authorList>
    </citation>
    <scope>NUCLEOTIDE SEQUENCE [LARGE SCALE GENOMIC DNA]</scope>
    <source>
        <strain evidence="8 9">CSC1</strain>
    </source>
</reference>
<comment type="function">
    <text evidence="6">Ligates lysine onto the cytidine present at position 34 of the AUA codon-specific tRNA(Ile) that contains the anticodon CAU, in an ATP-dependent manner. Cytidine is converted to lysidine, thus changing the amino acid specificity of the tRNA from methionine to isoleucine.</text>
</comment>
<comment type="catalytic activity">
    <reaction evidence="5 6">
        <text>cytidine(34) in tRNA(Ile2) + L-lysine + ATP = lysidine(34) in tRNA(Ile2) + AMP + diphosphate + H(+)</text>
        <dbReference type="Rhea" id="RHEA:43744"/>
        <dbReference type="Rhea" id="RHEA-COMP:10625"/>
        <dbReference type="Rhea" id="RHEA-COMP:10670"/>
        <dbReference type="ChEBI" id="CHEBI:15378"/>
        <dbReference type="ChEBI" id="CHEBI:30616"/>
        <dbReference type="ChEBI" id="CHEBI:32551"/>
        <dbReference type="ChEBI" id="CHEBI:33019"/>
        <dbReference type="ChEBI" id="CHEBI:82748"/>
        <dbReference type="ChEBI" id="CHEBI:83665"/>
        <dbReference type="ChEBI" id="CHEBI:456215"/>
        <dbReference type="EC" id="6.3.4.19"/>
    </reaction>
</comment>
<keyword evidence="6" id="KW-0963">Cytoplasm</keyword>
<sequence length="344" mass="37539">MPRTKAEDLAAIGDDSLEGRRENALELLAPYPSLLLAVSGGPDSVALMLLCAQWSLRASRHIAVATVDHRLRKEARAEAEEVGRWARALGYAHHLLTWEEEKPATRLQERARRARYALLTACARRIGASAIALAHHSEDQAETILFRLTRGSGVAGLAGMARIARHEDIPLLRPLLDFRKEELEAVCARAAQPFFRDPSNEDESFARVRLRGLAPMLAAQGLSRDALLRLGSRAARADSALAHCAAEMLARALRRDEASWIELDAATLCEAPLEILQRVLASAILHIAPAAVLRLERLERASARVAAALSARGSVRMTLADVSIDANSGRIRLRPAPPRRSSST</sequence>
<evidence type="ECO:0000313" key="9">
    <source>
        <dbReference type="Proteomes" id="UP000268623"/>
    </source>
</evidence>
<dbReference type="GO" id="GO:0006400">
    <property type="term" value="P:tRNA modification"/>
    <property type="evidence" value="ECO:0007669"/>
    <property type="project" value="UniProtKB-UniRule"/>
</dbReference>
<dbReference type="Gene3D" id="3.40.50.620">
    <property type="entry name" value="HUPs"/>
    <property type="match status" value="1"/>
</dbReference>
<evidence type="ECO:0000256" key="1">
    <source>
        <dbReference type="ARBA" id="ARBA00022598"/>
    </source>
</evidence>
<dbReference type="NCBIfam" id="TIGR02432">
    <property type="entry name" value="lysidine_TilS_N"/>
    <property type="match status" value="1"/>
</dbReference>
<dbReference type="PANTHER" id="PTHR43033">
    <property type="entry name" value="TRNA(ILE)-LYSIDINE SYNTHASE-RELATED"/>
    <property type="match status" value="1"/>
</dbReference>
<dbReference type="HAMAP" id="MF_01161">
    <property type="entry name" value="tRNA_Ile_lys_synt"/>
    <property type="match status" value="1"/>
</dbReference>
<gene>
    <name evidence="6 8" type="primary">tilS</name>
    <name evidence="8" type="ORF">D1O30_11075</name>
</gene>
<evidence type="ECO:0000256" key="6">
    <source>
        <dbReference type="HAMAP-Rule" id="MF_01161"/>
    </source>
</evidence>
<protein>
    <recommendedName>
        <fullName evidence="6">tRNA(Ile)-lysidine synthase</fullName>
        <ecNumber evidence="6">6.3.4.19</ecNumber>
    </recommendedName>
    <alternativeName>
        <fullName evidence="6">tRNA(Ile)-2-lysyl-cytidine synthase</fullName>
    </alternativeName>
    <alternativeName>
        <fullName evidence="6">tRNA(Ile)-lysidine synthetase</fullName>
    </alternativeName>
</protein>
<dbReference type="AlphaFoldDB" id="A0A3M9XT67"/>
<evidence type="ECO:0000313" key="8">
    <source>
        <dbReference type="EMBL" id="RNJ50060.1"/>
    </source>
</evidence>
<comment type="subcellular location">
    <subcellularLocation>
        <location evidence="6">Cytoplasm</location>
    </subcellularLocation>
</comment>
<dbReference type="PANTHER" id="PTHR43033:SF1">
    <property type="entry name" value="TRNA(ILE)-LYSIDINE SYNTHASE-RELATED"/>
    <property type="match status" value="1"/>
</dbReference>
<comment type="caution">
    <text evidence="8">The sequence shown here is derived from an EMBL/GenBank/DDBJ whole genome shotgun (WGS) entry which is preliminary data.</text>
</comment>
<dbReference type="RefSeq" id="WP_123176012.1">
    <property type="nucleotide sequence ID" value="NZ_QWDD01000001.1"/>
</dbReference>
<dbReference type="GO" id="GO:0005524">
    <property type="term" value="F:ATP binding"/>
    <property type="evidence" value="ECO:0007669"/>
    <property type="project" value="UniProtKB-UniRule"/>
</dbReference>
<evidence type="ECO:0000256" key="3">
    <source>
        <dbReference type="ARBA" id="ARBA00022741"/>
    </source>
</evidence>
<comment type="domain">
    <text evidence="6">The N-terminal region contains the highly conserved SGGXDS motif, predicted to be a P-loop motif involved in ATP binding.</text>
</comment>
<keyword evidence="9" id="KW-1185">Reference proteome</keyword>
<feature type="domain" description="tRNA(Ile)-lysidine/2-thiocytidine synthase N-terminal" evidence="7">
    <location>
        <begin position="34"/>
        <end position="211"/>
    </location>
</feature>
<dbReference type="Pfam" id="PF01171">
    <property type="entry name" value="ATP_bind_3"/>
    <property type="match status" value="1"/>
</dbReference>
<comment type="similarity">
    <text evidence="6">Belongs to the tRNA(Ile)-lysidine synthase family.</text>
</comment>
<dbReference type="EMBL" id="QWDD01000001">
    <property type="protein sequence ID" value="RNJ50060.1"/>
    <property type="molecule type" value="Genomic_DNA"/>
</dbReference>
<dbReference type="Proteomes" id="UP000268623">
    <property type="component" value="Unassembled WGS sequence"/>
</dbReference>
<dbReference type="OrthoDB" id="9807403at2"/>
<organism evidence="8 9">
    <name type="scientific">Methylocystis hirsuta</name>
    <dbReference type="NCBI Taxonomy" id="369798"/>
    <lineage>
        <taxon>Bacteria</taxon>
        <taxon>Pseudomonadati</taxon>
        <taxon>Pseudomonadota</taxon>
        <taxon>Alphaproteobacteria</taxon>
        <taxon>Hyphomicrobiales</taxon>
        <taxon>Methylocystaceae</taxon>
        <taxon>Methylocystis</taxon>
    </lineage>
</organism>
<keyword evidence="2 6" id="KW-0819">tRNA processing</keyword>
<dbReference type="CDD" id="cd01992">
    <property type="entry name" value="TilS_N"/>
    <property type="match status" value="1"/>
</dbReference>
<evidence type="ECO:0000256" key="2">
    <source>
        <dbReference type="ARBA" id="ARBA00022694"/>
    </source>
</evidence>
<evidence type="ECO:0000256" key="5">
    <source>
        <dbReference type="ARBA" id="ARBA00048539"/>
    </source>
</evidence>